<keyword evidence="1" id="KW-0732">Signal</keyword>
<dbReference type="InterPro" id="IPR009030">
    <property type="entry name" value="Growth_fac_rcpt_cys_sf"/>
</dbReference>
<feature type="signal peptide" evidence="1">
    <location>
        <begin position="1"/>
        <end position="18"/>
    </location>
</feature>
<accession>A0AAU9JYY8</accession>
<proteinExistence type="predicted"/>
<dbReference type="AlphaFoldDB" id="A0AAU9JYY8"/>
<sequence length="224" mass="24263">MIKIFFPWLFAGFFYPQATKIGEENFPYDKIGNRDTSFSLKSGHLDEDQKLLNEKTLEAEKSLESRRGRILLATPCSPGNYDNSGTCSPCGTMCAYCDDNGNCLGCQNNSTMIISSNKKDCECKDATATAGTCICPQANPWFDGSTCQTCESGSYYGNSGCTACSTSGNIRVKSIIKSKKAPSCCPDGKYLDSSTSKCSAFDANCELCEDGAAGHCDKCSRKWH</sequence>
<protein>
    <recommendedName>
        <fullName evidence="4">Tyrosine-protein kinase ephrin type A/B receptor-like domain-containing protein</fullName>
    </recommendedName>
</protein>
<evidence type="ECO:0000313" key="3">
    <source>
        <dbReference type="Proteomes" id="UP001162131"/>
    </source>
</evidence>
<comment type="caution">
    <text evidence="2">The sequence shown here is derived from an EMBL/GenBank/DDBJ whole genome shotgun (WGS) entry which is preliminary data.</text>
</comment>
<dbReference type="EMBL" id="CAJZBQ010000050">
    <property type="protein sequence ID" value="CAG9330125.1"/>
    <property type="molecule type" value="Genomic_DNA"/>
</dbReference>
<dbReference type="SUPFAM" id="SSF57184">
    <property type="entry name" value="Growth factor receptor domain"/>
    <property type="match status" value="1"/>
</dbReference>
<evidence type="ECO:0000313" key="2">
    <source>
        <dbReference type="EMBL" id="CAG9330125.1"/>
    </source>
</evidence>
<dbReference type="Proteomes" id="UP001162131">
    <property type="component" value="Unassembled WGS sequence"/>
</dbReference>
<gene>
    <name evidence="2" type="ORF">BSTOLATCC_MIC50233</name>
</gene>
<keyword evidence="3" id="KW-1185">Reference proteome</keyword>
<evidence type="ECO:0000256" key="1">
    <source>
        <dbReference type="SAM" id="SignalP"/>
    </source>
</evidence>
<evidence type="ECO:0008006" key="4">
    <source>
        <dbReference type="Google" id="ProtNLM"/>
    </source>
</evidence>
<reference evidence="2" key="1">
    <citation type="submission" date="2021-09" db="EMBL/GenBank/DDBJ databases">
        <authorList>
            <consortium name="AG Swart"/>
            <person name="Singh M."/>
            <person name="Singh A."/>
            <person name="Seah K."/>
            <person name="Emmerich C."/>
        </authorList>
    </citation>
    <scope>NUCLEOTIDE SEQUENCE</scope>
    <source>
        <strain evidence="2">ATCC30299</strain>
    </source>
</reference>
<organism evidence="2 3">
    <name type="scientific">Blepharisma stoltei</name>
    <dbReference type="NCBI Taxonomy" id="1481888"/>
    <lineage>
        <taxon>Eukaryota</taxon>
        <taxon>Sar</taxon>
        <taxon>Alveolata</taxon>
        <taxon>Ciliophora</taxon>
        <taxon>Postciliodesmatophora</taxon>
        <taxon>Heterotrichea</taxon>
        <taxon>Heterotrichida</taxon>
        <taxon>Blepharismidae</taxon>
        <taxon>Blepharisma</taxon>
    </lineage>
</organism>
<name>A0AAU9JYY8_9CILI</name>
<feature type="chain" id="PRO_5043829676" description="Tyrosine-protein kinase ephrin type A/B receptor-like domain-containing protein" evidence="1">
    <location>
        <begin position="19"/>
        <end position="224"/>
    </location>
</feature>